<evidence type="ECO:0000256" key="3">
    <source>
        <dbReference type="ARBA" id="ARBA00021903"/>
    </source>
</evidence>
<feature type="transmembrane region" description="Helical" evidence="9">
    <location>
        <begin position="59"/>
        <end position="76"/>
    </location>
</feature>
<sequence>MSSHHPNNSWQAKAQAFGMLMIDISHYLALLVIGLVVIWAGGAEFISIVQAGKAELKDILMLFIYLELLAMIGIYFKTHRLPVQFLIYIAITALSRHLVVDVQAVSEDFHLWLLITTTFSIFILSIAIFILTWTASKFGRPEDNLLREDSSQQHSLQEHSAKKNSTDINQDNNSHITSIKTDPSEK</sequence>
<dbReference type="PANTHER" id="PTHR37819:SF1">
    <property type="entry name" value="PROTEIN PSIE"/>
    <property type="match status" value="1"/>
</dbReference>
<feature type="transmembrane region" description="Helical" evidence="9">
    <location>
        <begin position="111"/>
        <end position="135"/>
    </location>
</feature>
<feature type="region of interest" description="Disordered" evidence="8">
    <location>
        <begin position="148"/>
        <end position="186"/>
    </location>
</feature>
<evidence type="ECO:0000256" key="5">
    <source>
        <dbReference type="ARBA" id="ARBA00022692"/>
    </source>
</evidence>
<comment type="similarity">
    <text evidence="2">Belongs to the PsiE family.</text>
</comment>
<evidence type="ECO:0000256" key="9">
    <source>
        <dbReference type="SAM" id="Phobius"/>
    </source>
</evidence>
<protein>
    <recommendedName>
        <fullName evidence="3">Protein PsiE</fullName>
    </recommendedName>
</protein>
<keyword evidence="11" id="KW-1185">Reference proteome</keyword>
<feature type="compositionally biased region" description="Basic and acidic residues" evidence="8">
    <location>
        <begin position="148"/>
        <end position="165"/>
    </location>
</feature>
<reference evidence="10 11" key="1">
    <citation type="submission" date="2018-06" db="EMBL/GenBank/DDBJ databases">
        <authorList>
            <consortium name="Pathogen Informatics"/>
            <person name="Doyle S."/>
        </authorList>
    </citation>
    <scope>NUCLEOTIDE SEQUENCE [LARGE SCALE GENOMIC DNA]</scope>
    <source>
        <strain evidence="10 11">NCTC10526</strain>
    </source>
</reference>
<dbReference type="GO" id="GO:0016036">
    <property type="term" value="P:cellular response to phosphate starvation"/>
    <property type="evidence" value="ECO:0007669"/>
    <property type="project" value="InterPro"/>
</dbReference>
<evidence type="ECO:0000256" key="8">
    <source>
        <dbReference type="SAM" id="MobiDB-lite"/>
    </source>
</evidence>
<dbReference type="PANTHER" id="PTHR37819">
    <property type="entry name" value="PROTEIN PSIE"/>
    <property type="match status" value="1"/>
</dbReference>
<evidence type="ECO:0000256" key="1">
    <source>
        <dbReference type="ARBA" id="ARBA00004429"/>
    </source>
</evidence>
<name>A0A379LHZ3_9GAMM</name>
<dbReference type="GO" id="GO:0005886">
    <property type="term" value="C:plasma membrane"/>
    <property type="evidence" value="ECO:0007669"/>
    <property type="project" value="UniProtKB-SubCell"/>
</dbReference>
<feature type="transmembrane region" description="Helical" evidence="9">
    <location>
        <begin position="27"/>
        <end position="47"/>
    </location>
</feature>
<proteinExistence type="inferred from homology"/>
<comment type="subcellular location">
    <subcellularLocation>
        <location evidence="1">Cell inner membrane</location>
        <topology evidence="1">Multi-pass membrane protein</topology>
    </subcellularLocation>
</comment>
<organism evidence="10 11">
    <name type="scientific">Psychrobacter phenylpyruvicus</name>
    <dbReference type="NCBI Taxonomy" id="29432"/>
    <lineage>
        <taxon>Bacteria</taxon>
        <taxon>Pseudomonadati</taxon>
        <taxon>Pseudomonadota</taxon>
        <taxon>Gammaproteobacteria</taxon>
        <taxon>Moraxellales</taxon>
        <taxon>Moraxellaceae</taxon>
        <taxon>Psychrobacter</taxon>
    </lineage>
</organism>
<keyword evidence="4" id="KW-1003">Cell membrane</keyword>
<feature type="compositionally biased region" description="Polar residues" evidence="8">
    <location>
        <begin position="166"/>
        <end position="186"/>
    </location>
</feature>
<dbReference type="InterPro" id="IPR020948">
    <property type="entry name" value="P_starv_induced_PsiE-like"/>
</dbReference>
<evidence type="ECO:0000256" key="2">
    <source>
        <dbReference type="ARBA" id="ARBA00005632"/>
    </source>
</evidence>
<keyword evidence="5 9" id="KW-0812">Transmembrane</keyword>
<accession>A0A379LHZ3</accession>
<dbReference type="Pfam" id="PF06146">
    <property type="entry name" value="PsiE"/>
    <property type="match status" value="1"/>
</dbReference>
<evidence type="ECO:0000313" key="11">
    <source>
        <dbReference type="Proteomes" id="UP000254123"/>
    </source>
</evidence>
<evidence type="ECO:0000256" key="4">
    <source>
        <dbReference type="ARBA" id="ARBA00022475"/>
    </source>
</evidence>
<gene>
    <name evidence="10" type="ORF">NCTC10526_00507</name>
</gene>
<dbReference type="RefSeq" id="WP_081794384.1">
    <property type="nucleotide sequence ID" value="NZ_CAJHAQ010000001.1"/>
</dbReference>
<dbReference type="EMBL" id="UGVC01000001">
    <property type="protein sequence ID" value="SUD90186.1"/>
    <property type="molecule type" value="Genomic_DNA"/>
</dbReference>
<evidence type="ECO:0000313" key="10">
    <source>
        <dbReference type="EMBL" id="SUD90186.1"/>
    </source>
</evidence>
<keyword evidence="7 9" id="KW-0472">Membrane</keyword>
<feature type="transmembrane region" description="Helical" evidence="9">
    <location>
        <begin position="82"/>
        <end position="99"/>
    </location>
</feature>
<dbReference type="STRING" id="1123034.GCA_000685805_01120"/>
<dbReference type="InterPro" id="IPR009315">
    <property type="entry name" value="P_starv_induced_PsiE"/>
</dbReference>
<keyword evidence="6 9" id="KW-1133">Transmembrane helix</keyword>
<dbReference type="Proteomes" id="UP000254123">
    <property type="component" value="Unassembled WGS sequence"/>
</dbReference>
<dbReference type="AlphaFoldDB" id="A0A379LHZ3"/>
<evidence type="ECO:0000256" key="6">
    <source>
        <dbReference type="ARBA" id="ARBA00022989"/>
    </source>
</evidence>
<evidence type="ECO:0000256" key="7">
    <source>
        <dbReference type="ARBA" id="ARBA00023136"/>
    </source>
</evidence>